<organism evidence="16 17">
    <name type="scientific">Undibacterium arcticum</name>
    <dbReference type="NCBI Taxonomy" id="1762892"/>
    <lineage>
        <taxon>Bacteria</taxon>
        <taxon>Pseudomonadati</taxon>
        <taxon>Pseudomonadota</taxon>
        <taxon>Betaproteobacteria</taxon>
        <taxon>Burkholderiales</taxon>
        <taxon>Oxalobacteraceae</taxon>
        <taxon>Undibacterium</taxon>
    </lineage>
</organism>
<dbReference type="Proteomes" id="UP001595530">
    <property type="component" value="Unassembled WGS sequence"/>
</dbReference>
<reference evidence="17" key="1">
    <citation type="journal article" date="2019" name="Int. J. Syst. Evol. Microbiol.">
        <title>The Global Catalogue of Microorganisms (GCM) 10K type strain sequencing project: providing services to taxonomists for standard genome sequencing and annotation.</title>
        <authorList>
            <consortium name="The Broad Institute Genomics Platform"/>
            <consortium name="The Broad Institute Genome Sequencing Center for Infectious Disease"/>
            <person name="Wu L."/>
            <person name="Ma J."/>
        </authorList>
    </citation>
    <scope>NUCLEOTIDE SEQUENCE [LARGE SCALE GENOMIC DNA]</scope>
    <source>
        <strain evidence="17">KCTC 42986</strain>
    </source>
</reference>
<keyword evidence="4 11" id="KW-1134">Transmembrane beta strand</keyword>
<keyword evidence="6 13" id="KW-0732">Signal</keyword>
<evidence type="ECO:0000256" key="11">
    <source>
        <dbReference type="PROSITE-ProRule" id="PRU01360"/>
    </source>
</evidence>
<keyword evidence="17" id="KW-1185">Reference proteome</keyword>
<comment type="similarity">
    <text evidence="2 11 12">Belongs to the TonB-dependent receptor family.</text>
</comment>
<evidence type="ECO:0000256" key="13">
    <source>
        <dbReference type="SAM" id="SignalP"/>
    </source>
</evidence>
<keyword evidence="8 11" id="KW-0472">Membrane</keyword>
<dbReference type="InterPro" id="IPR036942">
    <property type="entry name" value="Beta-barrel_TonB_sf"/>
</dbReference>
<dbReference type="Gene3D" id="2.40.170.20">
    <property type="entry name" value="TonB-dependent receptor, beta-barrel domain"/>
    <property type="match status" value="1"/>
</dbReference>
<dbReference type="Pfam" id="PF07715">
    <property type="entry name" value="Plug"/>
    <property type="match status" value="1"/>
</dbReference>
<dbReference type="InterPro" id="IPR039426">
    <property type="entry name" value="TonB-dep_rcpt-like"/>
</dbReference>
<keyword evidence="5 11" id="KW-0812">Transmembrane</keyword>
<protein>
    <submittedName>
        <fullName evidence="16">TonB-dependent receptor plug domain-containing protein</fullName>
    </submittedName>
</protein>
<name>A0ABV7F578_9BURK</name>
<keyword evidence="9 16" id="KW-0675">Receptor</keyword>
<keyword evidence="3 11" id="KW-0813">Transport</keyword>
<feature type="signal peptide" evidence="13">
    <location>
        <begin position="1"/>
        <end position="26"/>
    </location>
</feature>
<proteinExistence type="inferred from homology"/>
<comment type="caution">
    <text evidence="16">The sequence shown here is derived from an EMBL/GenBank/DDBJ whole genome shotgun (WGS) entry which is preliminary data.</text>
</comment>
<feature type="chain" id="PRO_5046201748" evidence="13">
    <location>
        <begin position="27"/>
        <end position="701"/>
    </location>
</feature>
<evidence type="ECO:0000256" key="12">
    <source>
        <dbReference type="RuleBase" id="RU003357"/>
    </source>
</evidence>
<evidence type="ECO:0000256" key="8">
    <source>
        <dbReference type="ARBA" id="ARBA00023136"/>
    </source>
</evidence>
<evidence type="ECO:0000256" key="9">
    <source>
        <dbReference type="ARBA" id="ARBA00023170"/>
    </source>
</evidence>
<dbReference type="Pfam" id="PF00593">
    <property type="entry name" value="TonB_dep_Rec_b-barrel"/>
    <property type="match status" value="1"/>
</dbReference>
<dbReference type="RefSeq" id="WP_390331941.1">
    <property type="nucleotide sequence ID" value="NZ_JBHRTP010000048.1"/>
</dbReference>
<dbReference type="SUPFAM" id="SSF56935">
    <property type="entry name" value="Porins"/>
    <property type="match status" value="1"/>
</dbReference>
<evidence type="ECO:0000256" key="10">
    <source>
        <dbReference type="ARBA" id="ARBA00023237"/>
    </source>
</evidence>
<dbReference type="InterPro" id="IPR037066">
    <property type="entry name" value="Plug_dom_sf"/>
</dbReference>
<dbReference type="PANTHER" id="PTHR30069">
    <property type="entry name" value="TONB-DEPENDENT OUTER MEMBRANE RECEPTOR"/>
    <property type="match status" value="1"/>
</dbReference>
<evidence type="ECO:0000256" key="5">
    <source>
        <dbReference type="ARBA" id="ARBA00022692"/>
    </source>
</evidence>
<evidence type="ECO:0000256" key="7">
    <source>
        <dbReference type="ARBA" id="ARBA00023077"/>
    </source>
</evidence>
<gene>
    <name evidence="16" type="ORF">ACFOFO_15430</name>
</gene>
<accession>A0ABV7F578</accession>
<comment type="subcellular location">
    <subcellularLocation>
        <location evidence="1 11">Cell outer membrane</location>
        <topology evidence="1 11">Multi-pass membrane protein</topology>
    </subcellularLocation>
</comment>
<evidence type="ECO:0000256" key="1">
    <source>
        <dbReference type="ARBA" id="ARBA00004571"/>
    </source>
</evidence>
<dbReference type="PROSITE" id="PS52016">
    <property type="entry name" value="TONB_DEPENDENT_REC_3"/>
    <property type="match status" value="1"/>
</dbReference>
<dbReference type="InterPro" id="IPR000531">
    <property type="entry name" value="Beta-barrel_TonB"/>
</dbReference>
<dbReference type="PANTHER" id="PTHR30069:SF29">
    <property type="entry name" value="HEMOGLOBIN AND HEMOGLOBIN-HAPTOGLOBIN-BINDING PROTEIN 1-RELATED"/>
    <property type="match status" value="1"/>
</dbReference>
<dbReference type="CDD" id="cd01347">
    <property type="entry name" value="ligand_gated_channel"/>
    <property type="match status" value="1"/>
</dbReference>
<keyword evidence="7 12" id="KW-0798">TonB box</keyword>
<evidence type="ECO:0000313" key="17">
    <source>
        <dbReference type="Proteomes" id="UP001595530"/>
    </source>
</evidence>
<sequence>MRPMQRLQRQALCASLALVWTGTAAAQASEEEELALAYGDKSTVSIATGSQQAIARAPAVATVITARDIEAMGATDLDQVLESVPGLHVSVSSLAANPIYSFRGIQTGYNPQVLMLVNGIPITNVFLGNRSLAWGGMPLENVARIEVIRGPGSALYGADAVSGVINVITKTAADIKGTEFGARAGSFNSRDAWIQHGGELGPLEAALYLRVGHTDGQNRVIQQDLQSSLDKLFGTNASLAPGAINAVRNALDARADLSFEQWRFRAAYQQREVGIGTGLAESLDQNGRAPESRLYLDLTYQNANWAPNWDVSSVIGYYDIKEKPGDPAYMLFPAGAFGGAFPNGVVGNPGHSERHTHGSISAFYSGFEHHRFRLGTGFRVEDLYETSEAKNFKFVIVPGIGPAFIPLGSIVDVSGTPDVYLTPHKRNLAYVFAQDEWTIAKDWTLTAGVRHDRYSDFGTTTNPRLALVWDAAYNFVVKALHGRAFRAPSFTEQYSINNPVTIGNPSLKPETIATNELAFSWQPTNTLQTNLSLFNYRMRDIIRFVPDASGATAQNTGDQTGRGLELEATWDATRTVRLSGSFSLQHSTDEATGQDAGLAPHQRLFARADWRFAPLWQLGTTINNVADRKRQPGDTRPQIADYTTLDLSLRREQLAGGWTVNAMLLNLFNQDVREPSLAPGNIPFDLPLPGRTFYVQFQHKL</sequence>
<evidence type="ECO:0000259" key="15">
    <source>
        <dbReference type="Pfam" id="PF07715"/>
    </source>
</evidence>
<evidence type="ECO:0000313" key="16">
    <source>
        <dbReference type="EMBL" id="MFC3109334.1"/>
    </source>
</evidence>
<feature type="domain" description="TonB-dependent receptor-like beta-barrel" evidence="14">
    <location>
        <begin position="287"/>
        <end position="667"/>
    </location>
</feature>
<evidence type="ECO:0000256" key="6">
    <source>
        <dbReference type="ARBA" id="ARBA00022729"/>
    </source>
</evidence>
<dbReference type="Gene3D" id="2.170.130.10">
    <property type="entry name" value="TonB-dependent receptor, plug domain"/>
    <property type="match status" value="1"/>
</dbReference>
<keyword evidence="10 11" id="KW-0998">Cell outer membrane</keyword>
<dbReference type="InterPro" id="IPR012910">
    <property type="entry name" value="Plug_dom"/>
</dbReference>
<feature type="domain" description="TonB-dependent receptor plug" evidence="15">
    <location>
        <begin position="56"/>
        <end position="164"/>
    </location>
</feature>
<dbReference type="EMBL" id="JBHRTP010000048">
    <property type="protein sequence ID" value="MFC3109334.1"/>
    <property type="molecule type" value="Genomic_DNA"/>
</dbReference>
<evidence type="ECO:0000256" key="4">
    <source>
        <dbReference type="ARBA" id="ARBA00022452"/>
    </source>
</evidence>
<evidence type="ECO:0000256" key="3">
    <source>
        <dbReference type="ARBA" id="ARBA00022448"/>
    </source>
</evidence>
<evidence type="ECO:0000256" key="2">
    <source>
        <dbReference type="ARBA" id="ARBA00009810"/>
    </source>
</evidence>
<evidence type="ECO:0000259" key="14">
    <source>
        <dbReference type="Pfam" id="PF00593"/>
    </source>
</evidence>